<keyword evidence="1" id="KW-1185">Reference proteome</keyword>
<evidence type="ECO:0000313" key="2">
    <source>
        <dbReference type="RefSeq" id="XP_045139653.1"/>
    </source>
</evidence>
<reference evidence="2" key="1">
    <citation type="submission" date="2025-08" db="UniProtKB">
        <authorList>
            <consortium name="RefSeq"/>
        </authorList>
    </citation>
    <scope>IDENTIFICATION</scope>
</reference>
<gene>
    <name evidence="2" type="primary">CD58</name>
</gene>
<name>A0AC55CN25_ECHTE</name>
<sequence>MTISVTFCLFVSLLGVTHGVSITAYGAVGKNVTLSPSLDGKAFRDITWKKQKDKVVEWFGDSQEKDFPPFTGRVVLDRTSGNLTIFNLTASDEDEYEVELSDLRTTVSLLVFELLPFPILNCTLNEEIIRVQCVIPKHYTSHLGFIQYFWACPSAQCNETVGHELHFNKSHLPKEVWCTVSNPVSNMSSSMALESCVPKETFRKHWWIIAAFIAVAGVAILLTYYFITGL</sequence>
<dbReference type="Proteomes" id="UP000694863">
    <property type="component" value="Unplaced"/>
</dbReference>
<dbReference type="RefSeq" id="XP_045139653.1">
    <property type="nucleotide sequence ID" value="XM_045283718.1"/>
</dbReference>
<proteinExistence type="predicted"/>
<accession>A0AC55CN25</accession>
<protein>
    <submittedName>
        <fullName evidence="2">Lymphocyte function-associated antigen 3</fullName>
    </submittedName>
</protein>
<organism evidence="1 2">
    <name type="scientific">Echinops telfairi</name>
    <name type="common">Lesser hedgehog tenrec</name>
    <dbReference type="NCBI Taxonomy" id="9371"/>
    <lineage>
        <taxon>Eukaryota</taxon>
        <taxon>Metazoa</taxon>
        <taxon>Chordata</taxon>
        <taxon>Craniata</taxon>
        <taxon>Vertebrata</taxon>
        <taxon>Euteleostomi</taxon>
        <taxon>Mammalia</taxon>
        <taxon>Eutheria</taxon>
        <taxon>Afrotheria</taxon>
        <taxon>Tenrecidae</taxon>
        <taxon>Tenrecinae</taxon>
        <taxon>Echinops</taxon>
    </lineage>
</organism>
<evidence type="ECO:0000313" key="1">
    <source>
        <dbReference type="Proteomes" id="UP000694863"/>
    </source>
</evidence>